<gene>
    <name evidence="1" type="ORF">CRI88_18950</name>
</gene>
<sequence>MATWTFSLMITNATDRELEVFQSQLEWGIWNTNDEEDKQPVSIPPNTILQALGVKASTGPNGYECSCSWRDKVPSGEKSYGTISLVLDVPQKSKNRAECLTEHQLHVDSWEDLPEKGHNFVRSIIVTNKYV</sequence>
<name>A0A2I0UVY2_9BACI</name>
<dbReference type="AlphaFoldDB" id="A0A2I0UVY2"/>
<evidence type="ECO:0000313" key="2">
    <source>
        <dbReference type="Proteomes" id="UP000234956"/>
    </source>
</evidence>
<dbReference type="EMBL" id="PDFK01000008">
    <property type="protein sequence ID" value="PKU50217.1"/>
    <property type="molecule type" value="Genomic_DNA"/>
</dbReference>
<comment type="caution">
    <text evidence="1">The sequence shown here is derived from an EMBL/GenBank/DDBJ whole genome shotgun (WGS) entry which is preliminary data.</text>
</comment>
<dbReference type="Proteomes" id="UP000234956">
    <property type="component" value="Unassembled WGS sequence"/>
</dbReference>
<dbReference type="RefSeq" id="WP_101966951.1">
    <property type="nucleotide sequence ID" value="NZ_PDFK01000008.1"/>
</dbReference>
<proteinExistence type="predicted"/>
<evidence type="ECO:0000313" key="1">
    <source>
        <dbReference type="EMBL" id="PKU50217.1"/>
    </source>
</evidence>
<organism evidence="1 2">
    <name type="scientific">Lysinibacillus fusiformis</name>
    <dbReference type="NCBI Taxonomy" id="28031"/>
    <lineage>
        <taxon>Bacteria</taxon>
        <taxon>Bacillati</taxon>
        <taxon>Bacillota</taxon>
        <taxon>Bacilli</taxon>
        <taxon>Bacillales</taxon>
        <taxon>Bacillaceae</taxon>
        <taxon>Lysinibacillus</taxon>
    </lineage>
</organism>
<protein>
    <submittedName>
        <fullName evidence="1">Uncharacterized protein</fullName>
    </submittedName>
</protein>
<reference evidence="1 2" key="1">
    <citation type="submission" date="2017-10" db="EMBL/GenBank/DDBJ databases">
        <title>Draft genome of Lysinibacillus fusiformis strain Juneja, a laboratory-derived pathogen of Drosophila melanogaster.</title>
        <authorList>
            <person name="Smith B.R."/>
            <person name="Unckless R.L."/>
        </authorList>
    </citation>
    <scope>NUCLEOTIDE SEQUENCE [LARGE SCALE GENOMIC DNA]</scope>
    <source>
        <strain evidence="1 2">Juneja</strain>
    </source>
</reference>
<dbReference type="Gene3D" id="2.60.270.50">
    <property type="match status" value="1"/>
</dbReference>
<accession>A0A2I0UVY2</accession>